<dbReference type="EMBL" id="LAZR01055200">
    <property type="protein sequence ID" value="KKK76910.1"/>
    <property type="molecule type" value="Genomic_DNA"/>
</dbReference>
<accession>A0A0F8YT29</accession>
<gene>
    <name evidence="1" type="ORF">LCGC14_2858910</name>
</gene>
<name>A0A0F8YT29_9ZZZZ</name>
<proteinExistence type="predicted"/>
<comment type="caution">
    <text evidence="1">The sequence shown here is derived from an EMBL/GenBank/DDBJ whole genome shotgun (WGS) entry which is preliminary data.</text>
</comment>
<evidence type="ECO:0000313" key="1">
    <source>
        <dbReference type="EMBL" id="KKK76910.1"/>
    </source>
</evidence>
<sequence length="88" mass="10130">MKRIVLIILGVVVLSGLIFAYKLILGKPFSFNHAVERLTIKSLLRDPETLSFLGFLDNTIVDFHSHKLTDASPVWVKNYVRQWNYPKS</sequence>
<reference evidence="1" key="1">
    <citation type="journal article" date="2015" name="Nature">
        <title>Complex archaea that bridge the gap between prokaryotes and eukaryotes.</title>
        <authorList>
            <person name="Spang A."/>
            <person name="Saw J.H."/>
            <person name="Jorgensen S.L."/>
            <person name="Zaremba-Niedzwiedzka K."/>
            <person name="Martijn J."/>
            <person name="Lind A.E."/>
            <person name="van Eijk R."/>
            <person name="Schleper C."/>
            <person name="Guy L."/>
            <person name="Ettema T.J."/>
        </authorList>
    </citation>
    <scope>NUCLEOTIDE SEQUENCE</scope>
</reference>
<dbReference type="AlphaFoldDB" id="A0A0F8YT29"/>
<organism evidence="1">
    <name type="scientific">marine sediment metagenome</name>
    <dbReference type="NCBI Taxonomy" id="412755"/>
    <lineage>
        <taxon>unclassified sequences</taxon>
        <taxon>metagenomes</taxon>
        <taxon>ecological metagenomes</taxon>
    </lineage>
</organism>
<protein>
    <submittedName>
        <fullName evidence="1">Uncharacterized protein</fullName>
    </submittedName>
</protein>